<evidence type="ECO:0000313" key="1">
    <source>
        <dbReference type="EMBL" id="KER01519.1"/>
    </source>
</evidence>
<reference evidence="1 2" key="1">
    <citation type="submission" date="2014-03" db="EMBL/GenBank/DDBJ databases">
        <title>Draft Genome of Photorhabdus temperata Meg1.</title>
        <authorList>
            <person name="Hurst S.G.IV."/>
            <person name="Morris K."/>
            <person name="Thomas K."/>
            <person name="Tisa L.S."/>
        </authorList>
    </citation>
    <scope>NUCLEOTIDE SEQUENCE [LARGE SCALE GENOMIC DNA]</scope>
    <source>
        <strain evidence="1 2">Meg1</strain>
    </source>
</reference>
<organism evidence="1 2">
    <name type="scientific">Photorhabdus temperata subsp. temperata Meg1</name>
    <dbReference type="NCBI Taxonomy" id="1393735"/>
    <lineage>
        <taxon>Bacteria</taxon>
        <taxon>Pseudomonadati</taxon>
        <taxon>Pseudomonadota</taxon>
        <taxon>Gammaproteobacteria</taxon>
        <taxon>Enterobacterales</taxon>
        <taxon>Morganellaceae</taxon>
        <taxon>Photorhabdus</taxon>
    </lineage>
</organism>
<proteinExistence type="predicted"/>
<dbReference type="AlphaFoldDB" id="A0A081RS66"/>
<comment type="caution">
    <text evidence="1">The sequence shown here is derived from an EMBL/GenBank/DDBJ whole genome shotgun (WGS) entry which is preliminary data.</text>
</comment>
<dbReference type="Proteomes" id="UP000028002">
    <property type="component" value="Unassembled WGS sequence"/>
</dbReference>
<dbReference type="EMBL" id="JGVH01000080">
    <property type="protein sequence ID" value="KER01519.1"/>
    <property type="molecule type" value="Genomic_DNA"/>
</dbReference>
<dbReference type="RefSeq" id="WP_036841095.1">
    <property type="nucleotide sequence ID" value="NZ_CAWLUD010000080.1"/>
</dbReference>
<evidence type="ECO:0008006" key="3">
    <source>
        <dbReference type="Google" id="ProtNLM"/>
    </source>
</evidence>
<accession>A0A081RS66</accession>
<sequence>MSDSNQFMQAINAFVDKYQKNTENVVKVASMRILAKLVDISPVGNPELWKVNKTARDYNEAVFEHNEMLRLDPDNLTPKKRQLKKRVKVVDSMDIKSPPGYTGGAFRGNWQVSFNEPAEGETNRIDKKGNMTKAVGNLMIDQFKVGMKAIYFTNNRPYAYKLEFGHSSQAPNGMIRITAEEAASMFRDAASEVNK</sequence>
<name>A0A081RS66_PHOTE</name>
<protein>
    <recommendedName>
        <fullName evidence="3">Phage protein</fullName>
    </recommendedName>
</protein>
<dbReference type="PATRIC" id="fig|1393735.3.peg.3977"/>
<gene>
    <name evidence="1" type="ORF">MEG1DRAFT_03884</name>
</gene>
<evidence type="ECO:0000313" key="2">
    <source>
        <dbReference type="Proteomes" id="UP000028002"/>
    </source>
</evidence>